<dbReference type="EMBL" id="JBHRSJ010000036">
    <property type="protein sequence ID" value="MFC2974694.1"/>
    <property type="molecule type" value="Genomic_DNA"/>
</dbReference>
<sequence>MFWKRDKTVRVELVNPEIRLKAEQTAPFPESNNQPTAPAAASQTNLELSLKLVALAAVAMQGLLVVYGYCALAGEYDAFGISMNELDIGISSLLFYGYISLLLDTIIPLSHVPHIGAVLQAILYMLLAGGIVWYFKRTSLLEEKLKTTVLLSFVLFLLVILPILILNRGQKSGLEDIAQHGLSAPASQLQKTHIIQTDQGEKQGMLITATTKYTFLLAGTEVLKINNDSNKVIRVTKLSAKE</sequence>
<keyword evidence="1" id="KW-0472">Membrane</keyword>
<keyword evidence="1" id="KW-0812">Transmembrane</keyword>
<evidence type="ECO:0000313" key="3">
    <source>
        <dbReference type="Proteomes" id="UP001595457"/>
    </source>
</evidence>
<gene>
    <name evidence="2" type="ORF">ACFOJE_21105</name>
</gene>
<keyword evidence="1" id="KW-1133">Transmembrane helix</keyword>
<protein>
    <recommendedName>
        <fullName evidence="4">NfeD-like C-terminal domain-containing protein</fullName>
    </recommendedName>
</protein>
<feature type="transmembrane region" description="Helical" evidence="1">
    <location>
        <begin position="115"/>
        <end position="135"/>
    </location>
</feature>
<feature type="transmembrane region" description="Helical" evidence="1">
    <location>
        <begin position="52"/>
        <end position="74"/>
    </location>
</feature>
<evidence type="ECO:0000313" key="2">
    <source>
        <dbReference type="EMBL" id="MFC2974694.1"/>
    </source>
</evidence>
<dbReference type="RefSeq" id="WP_377816963.1">
    <property type="nucleotide sequence ID" value="NZ_JBHRSJ010000036.1"/>
</dbReference>
<feature type="transmembrane region" description="Helical" evidence="1">
    <location>
        <begin position="86"/>
        <end position="103"/>
    </location>
</feature>
<comment type="caution">
    <text evidence="2">The sequence shown here is derived from an EMBL/GenBank/DDBJ whole genome shotgun (WGS) entry which is preliminary data.</text>
</comment>
<name>A0ABV7AZ01_9GAMM</name>
<evidence type="ECO:0008006" key="4">
    <source>
        <dbReference type="Google" id="ProtNLM"/>
    </source>
</evidence>
<reference evidence="3" key="1">
    <citation type="journal article" date="2019" name="Int. J. Syst. Evol. Microbiol.">
        <title>The Global Catalogue of Microorganisms (GCM) 10K type strain sequencing project: providing services to taxonomists for standard genome sequencing and annotation.</title>
        <authorList>
            <consortium name="The Broad Institute Genomics Platform"/>
            <consortium name="The Broad Institute Genome Sequencing Center for Infectious Disease"/>
            <person name="Wu L."/>
            <person name="Ma J."/>
        </authorList>
    </citation>
    <scope>NUCLEOTIDE SEQUENCE [LARGE SCALE GENOMIC DNA]</scope>
    <source>
        <strain evidence="3">KCTC 62195</strain>
    </source>
</reference>
<evidence type="ECO:0000256" key="1">
    <source>
        <dbReference type="SAM" id="Phobius"/>
    </source>
</evidence>
<dbReference type="Proteomes" id="UP001595457">
    <property type="component" value="Unassembled WGS sequence"/>
</dbReference>
<feature type="transmembrane region" description="Helical" evidence="1">
    <location>
        <begin position="147"/>
        <end position="166"/>
    </location>
</feature>
<organism evidence="2 3">
    <name type="scientific">Azotobacter bryophylli</name>
    <dbReference type="NCBI Taxonomy" id="1986537"/>
    <lineage>
        <taxon>Bacteria</taxon>
        <taxon>Pseudomonadati</taxon>
        <taxon>Pseudomonadota</taxon>
        <taxon>Gammaproteobacteria</taxon>
        <taxon>Pseudomonadales</taxon>
        <taxon>Pseudomonadaceae</taxon>
        <taxon>Azotobacter</taxon>
    </lineage>
</organism>
<keyword evidence="3" id="KW-1185">Reference proteome</keyword>
<accession>A0ABV7AZ01</accession>
<proteinExistence type="predicted"/>